<evidence type="ECO:0000313" key="3">
    <source>
        <dbReference type="Proteomes" id="UP000245639"/>
    </source>
</evidence>
<protein>
    <submittedName>
        <fullName evidence="2">Dihydroflavonol-4-reductase</fullName>
    </submittedName>
</protein>
<comment type="caution">
    <text evidence="2">The sequence shown here is derived from an EMBL/GenBank/DDBJ whole genome shotgun (WGS) entry which is preliminary data.</text>
</comment>
<dbReference type="InterPro" id="IPR051783">
    <property type="entry name" value="NAD(P)-dependent_oxidoreduct"/>
</dbReference>
<dbReference type="Pfam" id="PF01370">
    <property type="entry name" value="Epimerase"/>
    <property type="match status" value="1"/>
</dbReference>
<dbReference type="PANTHER" id="PTHR48079">
    <property type="entry name" value="PROTEIN YEEZ"/>
    <property type="match status" value="1"/>
</dbReference>
<dbReference type="GO" id="GO:0004029">
    <property type="term" value="F:aldehyde dehydrogenase (NAD+) activity"/>
    <property type="evidence" value="ECO:0007669"/>
    <property type="project" value="TreeGrafter"/>
</dbReference>
<evidence type="ECO:0000313" key="2">
    <source>
        <dbReference type="EMBL" id="PVZ10936.1"/>
    </source>
</evidence>
<dbReference type="Proteomes" id="UP000245639">
    <property type="component" value="Unassembled WGS sequence"/>
</dbReference>
<dbReference type="Gene3D" id="3.40.50.720">
    <property type="entry name" value="NAD(P)-binding Rossmann-like Domain"/>
    <property type="match status" value="1"/>
</dbReference>
<dbReference type="EMBL" id="QEKW01000004">
    <property type="protein sequence ID" value="PVZ10936.1"/>
    <property type="molecule type" value="Genomic_DNA"/>
</dbReference>
<accession>A0A2U1FFM8</accession>
<feature type="domain" description="NAD-dependent epimerase/dehydratase" evidence="1">
    <location>
        <begin position="3"/>
        <end position="229"/>
    </location>
</feature>
<reference evidence="2 3" key="1">
    <citation type="submission" date="2018-04" db="EMBL/GenBank/DDBJ databases">
        <title>Genomic Encyclopedia of Type Strains, Phase IV (KMG-IV): sequencing the most valuable type-strain genomes for metagenomic binning, comparative biology and taxonomic classification.</title>
        <authorList>
            <person name="Goeker M."/>
        </authorList>
    </citation>
    <scope>NUCLEOTIDE SEQUENCE [LARGE SCALE GENOMIC DNA]</scope>
    <source>
        <strain evidence="2 3">DSM 45771</strain>
    </source>
</reference>
<dbReference type="InterPro" id="IPR036291">
    <property type="entry name" value="NAD(P)-bd_dom_sf"/>
</dbReference>
<dbReference type="GO" id="GO:0005737">
    <property type="term" value="C:cytoplasm"/>
    <property type="evidence" value="ECO:0007669"/>
    <property type="project" value="TreeGrafter"/>
</dbReference>
<proteinExistence type="predicted"/>
<dbReference type="InterPro" id="IPR001509">
    <property type="entry name" value="Epimerase_deHydtase"/>
</dbReference>
<dbReference type="AlphaFoldDB" id="A0A2U1FFM8"/>
<name>A0A2U1FFM8_9PSEU</name>
<dbReference type="SUPFAM" id="SSF51735">
    <property type="entry name" value="NAD(P)-binding Rossmann-fold domains"/>
    <property type="match status" value="1"/>
</dbReference>
<gene>
    <name evidence="2" type="ORF">C8D89_104149</name>
</gene>
<evidence type="ECO:0000259" key="1">
    <source>
        <dbReference type="Pfam" id="PF01370"/>
    </source>
</evidence>
<dbReference type="OrthoDB" id="9801785at2"/>
<dbReference type="PANTHER" id="PTHR48079:SF6">
    <property type="entry name" value="NAD(P)-BINDING DOMAIN-CONTAINING PROTEIN-RELATED"/>
    <property type="match status" value="1"/>
</dbReference>
<dbReference type="RefSeq" id="WP_116707960.1">
    <property type="nucleotide sequence ID" value="NZ_QEKW01000004.1"/>
</dbReference>
<keyword evidence="3" id="KW-1185">Reference proteome</keyword>
<organism evidence="2 3">
    <name type="scientific">Actinomycetospora cinnamomea</name>
    <dbReference type="NCBI Taxonomy" id="663609"/>
    <lineage>
        <taxon>Bacteria</taxon>
        <taxon>Bacillati</taxon>
        <taxon>Actinomycetota</taxon>
        <taxon>Actinomycetes</taxon>
        <taxon>Pseudonocardiales</taxon>
        <taxon>Pseudonocardiaceae</taxon>
        <taxon>Actinomycetospora</taxon>
    </lineage>
</organism>
<sequence>MFLVTGATGFVGSAVVALLHERGHAVRAVVRDPARADVLPDGVERVAADLADGEALARAMDGCEGVFHLAAAVGAPGPEAHELNVGGTRRVVEAARRAGVRRLVHTSTSAAICVPDPSGPGCVVAEDAAGGTALTDTYSTTKAEAEAVVLDAAAGGAAGGLDAVVATVVSVYGPSPRGPWSYNGLLAAAARGEVGAIVDTRIGWVLAEDVAAGQLLAFEHGETGRRYVLCGEVASFPTVLDTYCALTGSPHRVTALPEGSELDGDAPPFADRSVVYGHLGGYRVRDDGARALGLRARGIEEGLELTARWLRAM</sequence>